<feature type="region of interest" description="Disordered" evidence="5">
    <location>
        <begin position="582"/>
        <end position="617"/>
    </location>
</feature>
<comment type="cofactor">
    <cofactor evidence="1">
        <name>FAD</name>
        <dbReference type="ChEBI" id="CHEBI:57692"/>
    </cofactor>
</comment>
<dbReference type="InterPro" id="IPR036188">
    <property type="entry name" value="FAD/NAD-bd_sf"/>
</dbReference>
<dbReference type="Gene3D" id="3.50.50.60">
    <property type="entry name" value="FAD/NAD(P)-binding domain"/>
    <property type="match status" value="1"/>
</dbReference>
<evidence type="ECO:0000256" key="5">
    <source>
        <dbReference type="SAM" id="MobiDB-lite"/>
    </source>
</evidence>
<evidence type="ECO:0000256" key="1">
    <source>
        <dbReference type="ARBA" id="ARBA00001974"/>
    </source>
</evidence>
<evidence type="ECO:0000313" key="7">
    <source>
        <dbReference type="EMBL" id="KAE8158971.1"/>
    </source>
</evidence>
<dbReference type="PANTHER" id="PTHR43004:SF19">
    <property type="entry name" value="BINDING MONOOXYGENASE, PUTATIVE (JCVI)-RELATED"/>
    <property type="match status" value="1"/>
</dbReference>
<keyword evidence="3" id="KW-0274">FAD</keyword>
<accession>A0A5N6ULH1</accession>
<dbReference type="Gene3D" id="3.30.9.10">
    <property type="entry name" value="D-Amino Acid Oxidase, subunit A, domain 2"/>
    <property type="match status" value="1"/>
</dbReference>
<dbReference type="Proteomes" id="UP000326950">
    <property type="component" value="Unassembled WGS sequence"/>
</dbReference>
<organism evidence="7 8">
    <name type="scientific">Aspergillus tamarii</name>
    <dbReference type="NCBI Taxonomy" id="41984"/>
    <lineage>
        <taxon>Eukaryota</taxon>
        <taxon>Fungi</taxon>
        <taxon>Dikarya</taxon>
        <taxon>Ascomycota</taxon>
        <taxon>Pezizomycotina</taxon>
        <taxon>Eurotiomycetes</taxon>
        <taxon>Eurotiomycetidae</taxon>
        <taxon>Eurotiales</taxon>
        <taxon>Aspergillaceae</taxon>
        <taxon>Aspergillus</taxon>
        <taxon>Aspergillus subgen. Circumdati</taxon>
    </lineage>
</organism>
<dbReference type="InterPro" id="IPR002938">
    <property type="entry name" value="FAD-bd"/>
</dbReference>
<dbReference type="AlphaFoldDB" id="A0A5N6ULH1"/>
<evidence type="ECO:0000259" key="6">
    <source>
        <dbReference type="Pfam" id="PF01494"/>
    </source>
</evidence>
<evidence type="ECO:0000256" key="2">
    <source>
        <dbReference type="ARBA" id="ARBA00022630"/>
    </source>
</evidence>
<keyword evidence="8" id="KW-1185">Reference proteome</keyword>
<evidence type="ECO:0000313" key="8">
    <source>
        <dbReference type="Proteomes" id="UP000326950"/>
    </source>
</evidence>
<keyword evidence="4" id="KW-0560">Oxidoreductase</keyword>
<dbReference type="Pfam" id="PF01494">
    <property type="entry name" value="FAD_binding_3"/>
    <property type="match status" value="1"/>
</dbReference>
<dbReference type="OrthoDB" id="4509841at2759"/>
<keyword evidence="2" id="KW-0285">Flavoprotein</keyword>
<evidence type="ECO:0000256" key="4">
    <source>
        <dbReference type="ARBA" id="ARBA00023002"/>
    </source>
</evidence>
<feature type="compositionally biased region" description="Polar residues" evidence="5">
    <location>
        <begin position="323"/>
        <end position="333"/>
    </location>
</feature>
<gene>
    <name evidence="7" type="ORF">BDV40DRAFT_303731</name>
</gene>
<dbReference type="SUPFAM" id="SSF51905">
    <property type="entry name" value="FAD/NAD(P)-binding domain"/>
    <property type="match status" value="1"/>
</dbReference>
<dbReference type="GO" id="GO:0016709">
    <property type="term" value="F:oxidoreductase activity, acting on paired donors, with incorporation or reduction of molecular oxygen, NAD(P)H as one donor, and incorporation of one atom of oxygen"/>
    <property type="evidence" value="ECO:0007669"/>
    <property type="project" value="UniProtKB-ARBA"/>
</dbReference>
<protein>
    <submittedName>
        <fullName evidence="7">FAD binding domain-containing protein</fullName>
    </submittedName>
</protein>
<dbReference type="EMBL" id="ML738684">
    <property type="protein sequence ID" value="KAE8158971.1"/>
    <property type="molecule type" value="Genomic_DNA"/>
</dbReference>
<dbReference type="InterPro" id="IPR050641">
    <property type="entry name" value="RIFMO-like"/>
</dbReference>
<feature type="compositionally biased region" description="Low complexity" evidence="5">
    <location>
        <begin position="587"/>
        <end position="602"/>
    </location>
</feature>
<feature type="domain" description="FAD-binding" evidence="6">
    <location>
        <begin position="13"/>
        <end position="210"/>
    </location>
</feature>
<dbReference type="GO" id="GO:0071949">
    <property type="term" value="F:FAD binding"/>
    <property type="evidence" value="ECO:0007669"/>
    <property type="project" value="InterPro"/>
</dbReference>
<name>A0A5N6ULH1_ASPTM</name>
<reference evidence="7 8" key="1">
    <citation type="submission" date="2019-04" db="EMBL/GenBank/DDBJ databases">
        <title>Friends and foes A comparative genomics study of 23 Aspergillus species from section Flavi.</title>
        <authorList>
            <consortium name="DOE Joint Genome Institute"/>
            <person name="Kjaerbolling I."/>
            <person name="Vesth T."/>
            <person name="Frisvad J.C."/>
            <person name="Nybo J.L."/>
            <person name="Theobald S."/>
            <person name="Kildgaard S."/>
            <person name="Isbrandt T."/>
            <person name="Kuo A."/>
            <person name="Sato A."/>
            <person name="Lyhne E.K."/>
            <person name="Kogle M.E."/>
            <person name="Wiebenga A."/>
            <person name="Kun R.S."/>
            <person name="Lubbers R.J."/>
            <person name="Makela M.R."/>
            <person name="Barry K."/>
            <person name="Chovatia M."/>
            <person name="Clum A."/>
            <person name="Daum C."/>
            <person name="Haridas S."/>
            <person name="He G."/>
            <person name="LaButti K."/>
            <person name="Lipzen A."/>
            <person name="Mondo S."/>
            <person name="Riley R."/>
            <person name="Salamov A."/>
            <person name="Simmons B.A."/>
            <person name="Magnuson J.K."/>
            <person name="Henrissat B."/>
            <person name="Mortensen U.H."/>
            <person name="Larsen T.O."/>
            <person name="Devries R.P."/>
            <person name="Grigoriev I.V."/>
            <person name="Machida M."/>
            <person name="Baker S.E."/>
            <person name="Andersen M.R."/>
        </authorList>
    </citation>
    <scope>NUCLEOTIDE SEQUENCE [LARGE SCALE GENOMIC DNA]</scope>
    <source>
        <strain evidence="7 8">CBS 117626</strain>
    </source>
</reference>
<dbReference type="PRINTS" id="PR00420">
    <property type="entry name" value="RNGMNOXGNASE"/>
</dbReference>
<dbReference type="PANTHER" id="PTHR43004">
    <property type="entry name" value="TRK SYSTEM POTASSIUM UPTAKE PROTEIN"/>
    <property type="match status" value="1"/>
</dbReference>
<feature type="region of interest" description="Disordered" evidence="5">
    <location>
        <begin position="320"/>
        <end position="339"/>
    </location>
</feature>
<proteinExistence type="predicted"/>
<evidence type="ECO:0000256" key="3">
    <source>
        <dbReference type="ARBA" id="ARBA00022827"/>
    </source>
</evidence>
<sequence length="769" mass="84964">MSPSSLSLDAYQEVPILVVGGVPSGLLLGYLLAQLGVRTLIIERYATRLAAPKAHALSPRSLELARQFGLDVNEIRQIGTSRKDACWVNFITNLAGEEVGRLPYERMDPEVLDATPTAIEAYDGKASDLSYLKHENYVLTTVHDRDSDREYIIKSTHVVACDGAKSAVRRFLGVESEGEDSYETMMTIHINADLRPVVGDRVVLSRAQPPAPAGAADAADNTARPLQKHVLDHNREAANLLEYLKAHGSGTPKRIIEFIQASWSLTNALSHFPVGDAWKVQLDEIQRAINDIRKNTNKLTARTEDPIRTYTQAAARAPPPYYHQSTHNSNSTAPARPADLDRERAVTVKVGNSAIAKNLRQLTSEDLVKCTEKYRKNAVYKAVSPTLMSVQFVAAKILRLGNLRLFLRSAKEAEIARIYRDVWVRGFGDAARVVLSTWKVVAADMPCKALGPLKDKADRKRIAQELVANNRHKTSSIVIEFTTPHHANKTIETGTVWDFRASENALHIGNICPHDTVCSVCTGKHETRACPDRDTPRLVPKYANCKGDHTAWFKKCEVYIQKREKAQGRALHRPRYYRISAYLQDPNNSTTRSAAPSTSSNTEPRTETGNGTSGELPVKARVALQSENKRSGKLSLVARDIPDLSPMEELRFTENTSLSESNPPVGGTTIESTLTSAPILLSILPATTICRSIASSGTEGTRQSLRLVSQIYRAIGTTRLSAQNKTHTQTRLLSPRKRRRAQEFVGPDTEIRGRTRSATTTTASTLIYN</sequence>